<dbReference type="NCBIfam" id="TIGR02613">
    <property type="entry name" value="mob_myst_B"/>
    <property type="match status" value="1"/>
</dbReference>
<dbReference type="EMBL" id="BAABJY010000001">
    <property type="protein sequence ID" value="GAA4857113.1"/>
    <property type="molecule type" value="Genomic_DNA"/>
</dbReference>
<dbReference type="InterPro" id="IPR040198">
    <property type="entry name" value="Fido_containing"/>
</dbReference>
<dbReference type="PANTHER" id="PTHR13504">
    <property type="entry name" value="FIDO DOMAIN-CONTAINING PROTEIN DDB_G0283145"/>
    <property type="match status" value="1"/>
</dbReference>
<evidence type="ECO:0000313" key="3">
    <source>
        <dbReference type="EMBL" id="GAA4857113.1"/>
    </source>
</evidence>
<organism evidence="3 4">
    <name type="scientific">Luteimonas vadosa</name>
    <dbReference type="NCBI Taxonomy" id="1165507"/>
    <lineage>
        <taxon>Bacteria</taxon>
        <taxon>Pseudomonadati</taxon>
        <taxon>Pseudomonadota</taxon>
        <taxon>Gammaproteobacteria</taxon>
        <taxon>Lysobacterales</taxon>
        <taxon>Lysobacteraceae</taxon>
        <taxon>Luteimonas</taxon>
    </lineage>
</organism>
<accession>A0ABP9DSP8</accession>
<gene>
    <name evidence="3" type="ORF">GCM10023332_06020</name>
</gene>
<comment type="caution">
    <text evidence="3">The sequence shown here is derived from an EMBL/GenBank/DDBJ whole genome shotgun (WGS) entry which is preliminary data.</text>
</comment>
<sequence length="199" mass="22657">MNDPRPLEGELDDGQTPLDADEAHGLIPRWISTRDDLNEAEAHNIRQSSRWANRQLDAGVQVASAEFLRGLHRAMFEDVWTWAGIYRQTERNIGVAPHQIATELQNLFDDAAAWREFDSYCLDEQAARLHHRLTWIHPFPNGNGRVSRYAADYYLQQQGAAVFTWGASLSSINARKYYLAAIRLADRADYAALLAFVRS</sequence>
<keyword evidence="4" id="KW-1185">Reference proteome</keyword>
<dbReference type="PROSITE" id="PS51459">
    <property type="entry name" value="FIDO"/>
    <property type="match status" value="1"/>
</dbReference>
<protein>
    <submittedName>
        <fullName evidence="3">Mobile mystery protein B</fullName>
    </submittedName>
</protein>
<reference evidence="4" key="1">
    <citation type="journal article" date="2019" name="Int. J. Syst. Evol. Microbiol.">
        <title>The Global Catalogue of Microorganisms (GCM) 10K type strain sequencing project: providing services to taxonomists for standard genome sequencing and annotation.</title>
        <authorList>
            <consortium name="The Broad Institute Genomics Platform"/>
            <consortium name="The Broad Institute Genome Sequencing Center for Infectious Disease"/>
            <person name="Wu L."/>
            <person name="Ma J."/>
        </authorList>
    </citation>
    <scope>NUCLEOTIDE SEQUENCE [LARGE SCALE GENOMIC DNA]</scope>
    <source>
        <strain evidence="4">JCM 18392</strain>
    </source>
</reference>
<name>A0ABP9DSP8_9GAMM</name>
<evidence type="ECO:0000256" key="1">
    <source>
        <dbReference type="SAM" id="MobiDB-lite"/>
    </source>
</evidence>
<dbReference type="InterPro" id="IPR036597">
    <property type="entry name" value="Fido-like_dom_sf"/>
</dbReference>
<feature type="domain" description="Fido" evidence="2">
    <location>
        <begin position="63"/>
        <end position="199"/>
    </location>
</feature>
<dbReference type="InterPro" id="IPR013436">
    <property type="entry name" value="Mobile_mystery_prot_B"/>
</dbReference>
<dbReference type="SUPFAM" id="SSF140931">
    <property type="entry name" value="Fic-like"/>
    <property type="match status" value="1"/>
</dbReference>
<dbReference type="RefSeq" id="WP_345294008.1">
    <property type="nucleotide sequence ID" value="NZ_BAABJY010000001.1"/>
</dbReference>
<dbReference type="Pfam" id="PF02661">
    <property type="entry name" value="Fic"/>
    <property type="match status" value="1"/>
</dbReference>
<dbReference type="PANTHER" id="PTHR13504:SF39">
    <property type="entry name" value="CELL FILAMENTATION PROTEIN"/>
    <property type="match status" value="1"/>
</dbReference>
<evidence type="ECO:0000259" key="2">
    <source>
        <dbReference type="PROSITE" id="PS51459"/>
    </source>
</evidence>
<dbReference type="Proteomes" id="UP001501323">
    <property type="component" value="Unassembled WGS sequence"/>
</dbReference>
<proteinExistence type="predicted"/>
<dbReference type="Gene3D" id="1.10.3290.10">
    <property type="entry name" value="Fido-like domain"/>
    <property type="match status" value="1"/>
</dbReference>
<feature type="region of interest" description="Disordered" evidence="1">
    <location>
        <begin position="1"/>
        <end position="22"/>
    </location>
</feature>
<dbReference type="InterPro" id="IPR003812">
    <property type="entry name" value="Fido"/>
</dbReference>
<evidence type="ECO:0000313" key="4">
    <source>
        <dbReference type="Proteomes" id="UP001501323"/>
    </source>
</evidence>